<dbReference type="EMBL" id="NMUH01002812">
    <property type="protein sequence ID" value="MQM02193.1"/>
    <property type="molecule type" value="Genomic_DNA"/>
</dbReference>
<reference evidence="5" key="1">
    <citation type="submission" date="2017-07" db="EMBL/GenBank/DDBJ databases">
        <title>Taro Niue Genome Assembly and Annotation.</title>
        <authorList>
            <person name="Atibalentja N."/>
            <person name="Keating K."/>
            <person name="Fields C.J."/>
        </authorList>
    </citation>
    <scope>NUCLEOTIDE SEQUENCE</scope>
    <source>
        <strain evidence="5">Niue_2</strain>
        <tissue evidence="5">Leaf</tissue>
    </source>
</reference>
<feature type="compositionally biased region" description="Acidic residues" evidence="4">
    <location>
        <begin position="153"/>
        <end position="163"/>
    </location>
</feature>
<dbReference type="Proteomes" id="UP000652761">
    <property type="component" value="Unassembled WGS sequence"/>
</dbReference>
<feature type="region of interest" description="Disordered" evidence="4">
    <location>
        <begin position="99"/>
        <end position="198"/>
    </location>
</feature>
<name>A0A843VSY2_COLES</name>
<feature type="compositionally biased region" description="Low complexity" evidence="4">
    <location>
        <begin position="99"/>
        <end position="121"/>
    </location>
</feature>
<organism evidence="5 6">
    <name type="scientific">Colocasia esculenta</name>
    <name type="common">Wild taro</name>
    <name type="synonym">Arum esculentum</name>
    <dbReference type="NCBI Taxonomy" id="4460"/>
    <lineage>
        <taxon>Eukaryota</taxon>
        <taxon>Viridiplantae</taxon>
        <taxon>Streptophyta</taxon>
        <taxon>Embryophyta</taxon>
        <taxon>Tracheophyta</taxon>
        <taxon>Spermatophyta</taxon>
        <taxon>Magnoliopsida</taxon>
        <taxon>Liliopsida</taxon>
        <taxon>Araceae</taxon>
        <taxon>Aroideae</taxon>
        <taxon>Colocasieae</taxon>
        <taxon>Colocasia</taxon>
    </lineage>
</organism>
<dbReference type="OrthoDB" id="1908565at2759"/>
<evidence type="ECO:0000256" key="3">
    <source>
        <dbReference type="PROSITE-ProRule" id="PRU01191"/>
    </source>
</evidence>
<dbReference type="PROSITE" id="PS50985">
    <property type="entry name" value="GRAS"/>
    <property type="match status" value="1"/>
</dbReference>
<feature type="region of interest" description="Disordered" evidence="4">
    <location>
        <begin position="1"/>
        <end position="20"/>
    </location>
</feature>
<evidence type="ECO:0000256" key="1">
    <source>
        <dbReference type="ARBA" id="ARBA00023015"/>
    </source>
</evidence>
<keyword evidence="1" id="KW-0805">Transcription regulation</keyword>
<dbReference type="AlphaFoldDB" id="A0A843VSY2"/>
<dbReference type="Pfam" id="PF03514">
    <property type="entry name" value="GRAS"/>
    <property type="match status" value="1"/>
</dbReference>
<sequence length="619" mass="66782">MHRDGDQQSRPPPLEPANTPTILLHSTRSLLHNPMMAIEEEPGTELLGHHHLLDWLEDSISFLPSFLNEPYCAPDATDRWYWDHGQTQDHQARPFDAAATTTPTGTVSSTASVSVPSVAEPEAPKKRKQPGGSPAVDKASQSLRRKTSPGCGDEGDGETEEDAEVRRNHPASAVAGRGKSSKKSQCRSGGGNQGNAGSKDVRWAEQLLNPCATAIQSRNPTRVQHLACVLRELASPSGDANHRLAAHGLRALTQHLSAWGMDEIPRGFGTSISAMNNRWGAPCTFVMTEPRLFRSALIRFQEVSPWFAFPNSLANASIAQVASVDLPVSSGRQPKKLHIVDIGVSHGIQWPTLLEALTRRPGRTPPLVRITTVAPGDDGPPAPFAAAPSGYDFSSHLLRYAKSINLNLEIRHVQSLDAGSLATTRADDRDETLVVCAQFRLHQLRHDGAEDELATSLAAIRGMAPDLVVLTEVEGDCCCALCCAAGGGFAAGFGKRVEFLWWFLDSTSAAFKGRDCGERRVVEGEAARALVEAAGTAVAAGGRERWRDRMVGMGFRGERLCEDALDGGRALLRKYDSNWEMRVVGENPEHPATAAAGAATAVCLCWKGKPVSFCSLWKV</sequence>
<keyword evidence="6" id="KW-1185">Reference proteome</keyword>
<proteinExistence type="inferred from homology"/>
<feature type="region of interest" description="SAW" evidence="3">
    <location>
        <begin position="535"/>
        <end position="618"/>
    </location>
</feature>
<accession>A0A843VSY2</accession>
<evidence type="ECO:0000313" key="6">
    <source>
        <dbReference type="Proteomes" id="UP000652761"/>
    </source>
</evidence>
<feature type="short sequence motif" description="VHIID" evidence="3">
    <location>
        <begin position="337"/>
        <end position="341"/>
    </location>
</feature>
<comment type="caution">
    <text evidence="5">The sequence shown here is derived from an EMBL/GenBank/DDBJ whole genome shotgun (WGS) entry which is preliminary data.</text>
</comment>
<evidence type="ECO:0000313" key="5">
    <source>
        <dbReference type="EMBL" id="MQM02193.1"/>
    </source>
</evidence>
<dbReference type="PANTHER" id="PTHR31636">
    <property type="entry name" value="OSJNBA0084A10.13 PROTEIN-RELATED"/>
    <property type="match status" value="1"/>
</dbReference>
<gene>
    <name evidence="5" type="ORF">Taro_034955</name>
</gene>
<dbReference type="InterPro" id="IPR005202">
    <property type="entry name" value="TF_GRAS"/>
</dbReference>
<comment type="similarity">
    <text evidence="3">Belongs to the GRAS family.</text>
</comment>
<evidence type="ECO:0000256" key="2">
    <source>
        <dbReference type="ARBA" id="ARBA00023163"/>
    </source>
</evidence>
<evidence type="ECO:0000256" key="4">
    <source>
        <dbReference type="SAM" id="MobiDB-lite"/>
    </source>
</evidence>
<keyword evidence="2" id="KW-0804">Transcription</keyword>
<evidence type="ECO:0008006" key="7">
    <source>
        <dbReference type="Google" id="ProtNLM"/>
    </source>
</evidence>
<protein>
    <recommendedName>
        <fullName evidence="7">Nodulation signaling pathway 1-like protein</fullName>
    </recommendedName>
</protein>
<comment type="caution">
    <text evidence="3">Lacks conserved residue(s) required for the propagation of feature annotation.</text>
</comment>